<sequence>MSPEEKVTISTEEGSISTPQRICYELIARGIGAGSTNTASNDPRTSQSYGMCSDF</sequence>
<evidence type="ECO:0000256" key="1">
    <source>
        <dbReference type="SAM" id="MobiDB-lite"/>
    </source>
</evidence>
<feature type="non-terminal residue" evidence="2">
    <location>
        <position position="55"/>
    </location>
</feature>
<reference evidence="2" key="1">
    <citation type="submission" date="2020-07" db="EMBL/GenBank/DDBJ databases">
        <authorList>
            <person name="Nazaruddin N."/>
        </authorList>
    </citation>
    <scope>NUCLEOTIDE SEQUENCE</scope>
</reference>
<accession>A0A6V7GZ49</accession>
<dbReference type="EMBL" id="CAJDYZ010004345">
    <property type="protein sequence ID" value="CAD1471248.1"/>
    <property type="molecule type" value="Genomic_DNA"/>
</dbReference>
<feature type="region of interest" description="Disordered" evidence="1">
    <location>
        <begin position="33"/>
        <end position="55"/>
    </location>
</feature>
<feature type="compositionally biased region" description="Polar residues" evidence="1">
    <location>
        <begin position="34"/>
        <end position="55"/>
    </location>
</feature>
<organism evidence="2 3">
    <name type="scientific">Heterotrigona itama</name>
    <dbReference type="NCBI Taxonomy" id="395501"/>
    <lineage>
        <taxon>Eukaryota</taxon>
        <taxon>Metazoa</taxon>
        <taxon>Ecdysozoa</taxon>
        <taxon>Arthropoda</taxon>
        <taxon>Hexapoda</taxon>
        <taxon>Insecta</taxon>
        <taxon>Pterygota</taxon>
        <taxon>Neoptera</taxon>
        <taxon>Endopterygota</taxon>
        <taxon>Hymenoptera</taxon>
        <taxon>Apocrita</taxon>
        <taxon>Aculeata</taxon>
        <taxon>Apoidea</taxon>
        <taxon>Anthophila</taxon>
        <taxon>Apidae</taxon>
        <taxon>Heterotrigona</taxon>
    </lineage>
</organism>
<dbReference type="AlphaFoldDB" id="A0A6V7GZ49"/>
<evidence type="ECO:0000313" key="3">
    <source>
        <dbReference type="Proteomes" id="UP000752696"/>
    </source>
</evidence>
<proteinExistence type="predicted"/>
<gene>
    <name evidence="2" type="ORF">MHI_LOCUS215579</name>
</gene>
<keyword evidence="3" id="KW-1185">Reference proteome</keyword>
<protein>
    <submittedName>
        <fullName evidence="2">Uncharacterized protein</fullName>
    </submittedName>
</protein>
<comment type="caution">
    <text evidence="2">The sequence shown here is derived from an EMBL/GenBank/DDBJ whole genome shotgun (WGS) entry which is preliminary data.</text>
</comment>
<evidence type="ECO:0000313" key="2">
    <source>
        <dbReference type="EMBL" id="CAD1471248.1"/>
    </source>
</evidence>
<dbReference type="Proteomes" id="UP000752696">
    <property type="component" value="Unassembled WGS sequence"/>
</dbReference>
<name>A0A6V7GZ49_9HYME</name>